<dbReference type="InterPro" id="IPR041465">
    <property type="entry name" value="SfsA_N"/>
</dbReference>
<sequence length="234" mass="26026">MTWRLVRLPEPSECRVIRRENRFVVLVEVEGRAYRAHINNTGRLLEFLVPGRRAFCLRRERSKTAYRLFAVEDAGSAALIDTALQMNALESLFEQGIEPWSGCSVKARAPRLGSSRLDYLLVCNGEEVFVEVKSAVLREDSYAMYPDCPTLRGRRQISELIRLAEGGGKAMIIFVAALPGVKAFKPYGEGDPEVAVLLGEAKKKGVVLRAVALHYDPSQSEIVLDDPDLPVVVP</sequence>
<dbReference type="InterPro" id="IPR040452">
    <property type="entry name" value="SfsA_C"/>
</dbReference>
<dbReference type="AlphaFoldDB" id="A1S183"/>
<dbReference type="InterPro" id="IPR005224">
    <property type="entry name" value="SfsA"/>
</dbReference>
<dbReference type="Pfam" id="PF17746">
    <property type="entry name" value="SfsA_N"/>
    <property type="match status" value="1"/>
</dbReference>
<dbReference type="Pfam" id="PF03749">
    <property type="entry name" value="SfsA"/>
    <property type="match status" value="1"/>
</dbReference>
<dbReference type="PANTHER" id="PTHR30545:SF2">
    <property type="entry name" value="SUGAR FERMENTATION STIMULATION PROTEIN A"/>
    <property type="match status" value="1"/>
</dbReference>
<dbReference type="STRING" id="368408.Tpen_1818"/>
<evidence type="ECO:0000259" key="2">
    <source>
        <dbReference type="Pfam" id="PF17746"/>
    </source>
</evidence>
<dbReference type="EMBL" id="CP000505">
    <property type="protein sequence ID" value="ABL79213.1"/>
    <property type="molecule type" value="Genomic_DNA"/>
</dbReference>
<proteinExistence type="predicted"/>
<dbReference type="EnsemblBacteria" id="ABL79213">
    <property type="protein sequence ID" value="ABL79213"/>
    <property type="gene ID" value="Tpen_1818"/>
</dbReference>
<dbReference type="eggNOG" id="arCOG04115">
    <property type="taxonomic scope" value="Archaea"/>
</dbReference>
<dbReference type="KEGG" id="tpe:Tpen_1818"/>
<dbReference type="CDD" id="cd22358">
    <property type="entry name" value="SfsA-like_archaeal"/>
    <property type="match status" value="1"/>
</dbReference>
<gene>
    <name evidence="3" type="ordered locus">Tpen_1818</name>
</gene>
<dbReference type="OrthoDB" id="34139at2157"/>
<dbReference type="Proteomes" id="UP000000641">
    <property type="component" value="Chromosome"/>
</dbReference>
<keyword evidence="4" id="KW-1185">Reference proteome</keyword>
<organism evidence="3 4">
    <name type="scientific">Thermofilum pendens (strain DSM 2475 / Hrk 5)</name>
    <dbReference type="NCBI Taxonomy" id="368408"/>
    <lineage>
        <taxon>Archaea</taxon>
        <taxon>Thermoproteota</taxon>
        <taxon>Thermoprotei</taxon>
        <taxon>Thermofilales</taxon>
        <taxon>Thermofilaceae</taxon>
        <taxon>Thermofilum</taxon>
    </lineage>
</organism>
<dbReference type="HOGENOM" id="CLU_052299_1_0_2"/>
<protein>
    <submittedName>
        <fullName evidence="3">Sugar fermentation stimulation protein</fullName>
    </submittedName>
</protein>
<dbReference type="PANTHER" id="PTHR30545">
    <property type="entry name" value="SUGAR FERMENTATION STIMULATION PROTEIN A"/>
    <property type="match status" value="1"/>
</dbReference>
<feature type="domain" description="SfsA N-terminal OB" evidence="2">
    <location>
        <begin position="17"/>
        <end position="80"/>
    </location>
</feature>
<dbReference type="Gene3D" id="3.40.1350.60">
    <property type="match status" value="1"/>
</dbReference>
<dbReference type="GeneID" id="4602055"/>
<feature type="domain" description="Sugar fermentation stimulation protein C-terminal" evidence="1">
    <location>
        <begin position="86"/>
        <end position="218"/>
    </location>
</feature>
<dbReference type="NCBIfam" id="TIGR00230">
    <property type="entry name" value="sfsA"/>
    <property type="match status" value="1"/>
</dbReference>
<dbReference type="GO" id="GO:0003677">
    <property type="term" value="F:DNA binding"/>
    <property type="evidence" value="ECO:0007669"/>
    <property type="project" value="InterPro"/>
</dbReference>
<evidence type="ECO:0000259" key="1">
    <source>
        <dbReference type="Pfam" id="PF03749"/>
    </source>
</evidence>
<dbReference type="RefSeq" id="WP_011753478.1">
    <property type="nucleotide sequence ID" value="NC_008698.1"/>
</dbReference>
<name>A1S183_THEPD</name>
<evidence type="ECO:0000313" key="4">
    <source>
        <dbReference type="Proteomes" id="UP000000641"/>
    </source>
</evidence>
<accession>A1S183</accession>
<evidence type="ECO:0000313" key="3">
    <source>
        <dbReference type="EMBL" id="ABL79213.1"/>
    </source>
</evidence>
<dbReference type="Gene3D" id="2.40.50.580">
    <property type="match status" value="1"/>
</dbReference>
<reference evidence="4" key="1">
    <citation type="journal article" date="2008" name="J. Bacteriol.">
        <title>Genome sequence of Thermofilum pendens reveals an exceptional loss of biosynthetic pathways without genome reduction.</title>
        <authorList>
            <person name="Anderson I."/>
            <person name="Rodriguez J."/>
            <person name="Susanti D."/>
            <person name="Porat I."/>
            <person name="Reich C."/>
            <person name="Ulrich L.E."/>
            <person name="Elkins J.G."/>
            <person name="Mavromatis K."/>
            <person name="Lykidis A."/>
            <person name="Kim E."/>
            <person name="Thompson L.S."/>
            <person name="Nolan M."/>
            <person name="Land M."/>
            <person name="Copeland A."/>
            <person name="Lapidus A."/>
            <person name="Lucas S."/>
            <person name="Detter C."/>
            <person name="Zhulin I.B."/>
            <person name="Olsen G.J."/>
            <person name="Whitman W."/>
            <person name="Mukhopadhyay B."/>
            <person name="Bristow J."/>
            <person name="Kyrpides N."/>
        </authorList>
    </citation>
    <scope>NUCLEOTIDE SEQUENCE [LARGE SCALE GENOMIC DNA]</scope>
    <source>
        <strain evidence="4">DSM 2475 / Hrk 5</strain>
    </source>
</reference>